<evidence type="ECO:0000313" key="1">
    <source>
        <dbReference type="EMBL" id="KAK3358443.1"/>
    </source>
</evidence>
<keyword evidence="2" id="KW-1185">Reference proteome</keyword>
<proteinExistence type="predicted"/>
<name>A0AAE0JS70_9PEZI</name>
<accession>A0AAE0JS70</accession>
<comment type="caution">
    <text evidence="1">The sequence shown here is derived from an EMBL/GenBank/DDBJ whole genome shotgun (WGS) entry which is preliminary data.</text>
</comment>
<protein>
    <submittedName>
        <fullName evidence="1">Uncharacterized protein</fullName>
    </submittedName>
</protein>
<evidence type="ECO:0000313" key="2">
    <source>
        <dbReference type="Proteomes" id="UP001287356"/>
    </source>
</evidence>
<dbReference type="EMBL" id="JAULSN010000016">
    <property type="protein sequence ID" value="KAK3358443.1"/>
    <property type="molecule type" value="Genomic_DNA"/>
</dbReference>
<reference evidence="1" key="2">
    <citation type="submission" date="2023-06" db="EMBL/GenBank/DDBJ databases">
        <authorList>
            <consortium name="Lawrence Berkeley National Laboratory"/>
            <person name="Haridas S."/>
            <person name="Hensen N."/>
            <person name="Bonometti L."/>
            <person name="Westerberg I."/>
            <person name="Brannstrom I.O."/>
            <person name="Guillou S."/>
            <person name="Cros-Aarteil S."/>
            <person name="Calhoun S."/>
            <person name="Kuo A."/>
            <person name="Mondo S."/>
            <person name="Pangilinan J."/>
            <person name="Riley R."/>
            <person name="Labutti K."/>
            <person name="Andreopoulos B."/>
            <person name="Lipzen A."/>
            <person name="Chen C."/>
            <person name="Yanf M."/>
            <person name="Daum C."/>
            <person name="Ng V."/>
            <person name="Clum A."/>
            <person name="Steindorff A."/>
            <person name="Ohm R."/>
            <person name="Martin F."/>
            <person name="Silar P."/>
            <person name="Natvig D."/>
            <person name="Lalanne C."/>
            <person name="Gautier V."/>
            <person name="Ament-Velasquez S.L."/>
            <person name="Kruys A."/>
            <person name="Hutchinson M.I."/>
            <person name="Powell A.J."/>
            <person name="Barry K."/>
            <person name="Miller A.N."/>
            <person name="Grigoriev I.V."/>
            <person name="Debuchy R."/>
            <person name="Gladieux P."/>
            <person name="Thoren M.H."/>
            <person name="Johannesson H."/>
        </authorList>
    </citation>
    <scope>NUCLEOTIDE SEQUENCE</scope>
    <source>
        <strain evidence="1">CBS 958.72</strain>
    </source>
</reference>
<organism evidence="1 2">
    <name type="scientific">Lasiosphaeria ovina</name>
    <dbReference type="NCBI Taxonomy" id="92902"/>
    <lineage>
        <taxon>Eukaryota</taxon>
        <taxon>Fungi</taxon>
        <taxon>Dikarya</taxon>
        <taxon>Ascomycota</taxon>
        <taxon>Pezizomycotina</taxon>
        <taxon>Sordariomycetes</taxon>
        <taxon>Sordariomycetidae</taxon>
        <taxon>Sordariales</taxon>
        <taxon>Lasiosphaeriaceae</taxon>
        <taxon>Lasiosphaeria</taxon>
    </lineage>
</organism>
<dbReference type="AlphaFoldDB" id="A0AAE0JS70"/>
<dbReference type="Proteomes" id="UP001287356">
    <property type="component" value="Unassembled WGS sequence"/>
</dbReference>
<reference evidence="1" key="1">
    <citation type="journal article" date="2023" name="Mol. Phylogenet. Evol.">
        <title>Genome-scale phylogeny and comparative genomics of the fungal order Sordariales.</title>
        <authorList>
            <person name="Hensen N."/>
            <person name="Bonometti L."/>
            <person name="Westerberg I."/>
            <person name="Brannstrom I.O."/>
            <person name="Guillou S."/>
            <person name="Cros-Aarteil S."/>
            <person name="Calhoun S."/>
            <person name="Haridas S."/>
            <person name="Kuo A."/>
            <person name="Mondo S."/>
            <person name="Pangilinan J."/>
            <person name="Riley R."/>
            <person name="LaButti K."/>
            <person name="Andreopoulos B."/>
            <person name="Lipzen A."/>
            <person name="Chen C."/>
            <person name="Yan M."/>
            <person name="Daum C."/>
            <person name="Ng V."/>
            <person name="Clum A."/>
            <person name="Steindorff A."/>
            <person name="Ohm R.A."/>
            <person name="Martin F."/>
            <person name="Silar P."/>
            <person name="Natvig D.O."/>
            <person name="Lalanne C."/>
            <person name="Gautier V."/>
            <person name="Ament-Velasquez S.L."/>
            <person name="Kruys A."/>
            <person name="Hutchinson M.I."/>
            <person name="Powell A.J."/>
            <person name="Barry K."/>
            <person name="Miller A.N."/>
            <person name="Grigoriev I.V."/>
            <person name="Debuchy R."/>
            <person name="Gladieux P."/>
            <person name="Hiltunen Thoren M."/>
            <person name="Johannesson H."/>
        </authorList>
    </citation>
    <scope>NUCLEOTIDE SEQUENCE</scope>
    <source>
        <strain evidence="1">CBS 958.72</strain>
    </source>
</reference>
<sequence>MTKTPYVIGMTLGGRGIKVSRKRIVQSVGSRTLTDPQVAFLDQIPPEQSMLNSQVAVAKQLAIAHCQRCVLIRGPPHPTKLVHDAEGNRIPTSWSDDISKFETEEDDLHLTLWMGVSAKRIHLAAHMYVQETRDANGNEIVKLMDNPQTQRKHAPEGCANVGPVDFWLTKKTFPETGKCWQQTK</sequence>
<gene>
    <name evidence="1" type="ORF">B0T24DRAFT_540593</name>
</gene>